<accession>A0A4P9VUP3</accession>
<comment type="caution">
    <text evidence="5">The sequence shown here is derived from an EMBL/GenBank/DDBJ whole genome shotgun (WGS) entry which is preliminary data.</text>
</comment>
<evidence type="ECO:0000256" key="4">
    <source>
        <dbReference type="ARBA" id="ARBA00022729"/>
    </source>
</evidence>
<dbReference type="InterPro" id="IPR006061">
    <property type="entry name" value="SBP_1_CS"/>
</dbReference>
<proteinExistence type="inferred from homology"/>
<evidence type="ECO:0000256" key="1">
    <source>
        <dbReference type="ARBA" id="ARBA00004418"/>
    </source>
</evidence>
<dbReference type="InterPro" id="IPR006059">
    <property type="entry name" value="SBP"/>
</dbReference>
<evidence type="ECO:0000313" key="5">
    <source>
        <dbReference type="EMBL" id="RDH46154.1"/>
    </source>
</evidence>
<dbReference type="PROSITE" id="PS01037">
    <property type="entry name" value="SBP_BACTERIAL_1"/>
    <property type="match status" value="1"/>
</dbReference>
<dbReference type="EMBL" id="NDXW01000001">
    <property type="protein sequence ID" value="RDH46154.1"/>
    <property type="molecule type" value="Genomic_DNA"/>
</dbReference>
<evidence type="ECO:0000256" key="3">
    <source>
        <dbReference type="ARBA" id="ARBA00022448"/>
    </source>
</evidence>
<organism evidence="5 6">
    <name type="scientific">Zooshikella ganghwensis</name>
    <dbReference type="NCBI Taxonomy" id="202772"/>
    <lineage>
        <taxon>Bacteria</taxon>
        <taxon>Pseudomonadati</taxon>
        <taxon>Pseudomonadota</taxon>
        <taxon>Gammaproteobacteria</taxon>
        <taxon>Oceanospirillales</taxon>
        <taxon>Zooshikellaceae</taxon>
        <taxon>Zooshikella</taxon>
    </lineage>
</organism>
<keyword evidence="3" id="KW-0813">Transport</keyword>
<gene>
    <name evidence="5" type="ORF">B9G39_23385</name>
</gene>
<comment type="similarity">
    <text evidence="2">Belongs to the bacterial solute-binding protein 1 family.</text>
</comment>
<dbReference type="SUPFAM" id="SSF53850">
    <property type="entry name" value="Periplasmic binding protein-like II"/>
    <property type="match status" value="1"/>
</dbReference>
<name>A0A4P9VUP3_9GAMM</name>
<keyword evidence="4" id="KW-0732">Signal</keyword>
<reference evidence="5 6" key="1">
    <citation type="submission" date="2017-04" db="EMBL/GenBank/DDBJ databases">
        <title>Draft genome sequence of Zooshikella ganghwensis VG4 isolated from Red Sea sediments.</title>
        <authorList>
            <person name="Rehman Z."/>
            <person name="Alam I."/>
            <person name="Kamau A."/>
            <person name="Bajic V."/>
            <person name="Leiknes T."/>
        </authorList>
    </citation>
    <scope>NUCLEOTIDE SEQUENCE [LARGE SCALE GENOMIC DNA]</scope>
    <source>
        <strain evidence="5 6">VG4</strain>
    </source>
</reference>
<protein>
    <submittedName>
        <fullName evidence="5">Carbohydrate ABC transporter substrate-binding protein</fullName>
    </submittedName>
</protein>
<comment type="subcellular location">
    <subcellularLocation>
        <location evidence="1">Periplasm</location>
    </subcellularLocation>
</comment>
<dbReference type="PANTHER" id="PTHR43649">
    <property type="entry name" value="ARABINOSE-BINDING PROTEIN-RELATED"/>
    <property type="match status" value="1"/>
</dbReference>
<keyword evidence="6" id="KW-1185">Reference proteome</keyword>
<sequence>MKIFLLIGIKTLIRQLIIFLLALQSFQLNGSQQNFLDVTVLNVGAEQGKAYRYLAREFEQRYPSVKVRILPESDANYKVKLMRWLTATEGPDVMYWQGGERLFNLVRKDLILPINDLWQQQQWETSFSQGIKNLVKFNNQYYAIPVSYYHWGIYYNEAVFKKYRLSPPNNWQGLLKVCDTLSKAGKQPIIIGNKGLWPAMGWFDYFNLRINGIDFHNRLLQGKESFLQPQVKSVFTYWKQLLDQQCLVTDYINQEWFDILPEITREKAAMILIGHFVVARAGALKSHLNFFRFPTINTNIPVYEEAPTDLYFIPHNTKNLLYAKRFLEMLGSPDIQHQYNRIIKNIPPHYSAPVEPLSLIQQGKNMLDSAAGITQYFDRDSQKEFVELVLPSINNFLEHRDINQIISELEKYRIKIFKQK</sequence>
<evidence type="ECO:0000256" key="2">
    <source>
        <dbReference type="ARBA" id="ARBA00008520"/>
    </source>
</evidence>
<dbReference type="PANTHER" id="PTHR43649:SF14">
    <property type="entry name" value="BLR3389 PROTEIN"/>
    <property type="match status" value="1"/>
</dbReference>
<evidence type="ECO:0000313" key="6">
    <source>
        <dbReference type="Proteomes" id="UP000257039"/>
    </source>
</evidence>
<dbReference type="InterPro" id="IPR050490">
    <property type="entry name" value="Bact_solute-bd_prot1"/>
</dbReference>
<dbReference type="Proteomes" id="UP000257039">
    <property type="component" value="Unassembled WGS sequence"/>
</dbReference>
<dbReference type="GO" id="GO:0055085">
    <property type="term" value="P:transmembrane transport"/>
    <property type="evidence" value="ECO:0007669"/>
    <property type="project" value="InterPro"/>
</dbReference>
<dbReference type="Gene3D" id="3.40.190.10">
    <property type="entry name" value="Periplasmic binding protein-like II"/>
    <property type="match status" value="2"/>
</dbReference>
<dbReference type="AlphaFoldDB" id="A0A4P9VUP3"/>
<dbReference type="GO" id="GO:0042597">
    <property type="term" value="C:periplasmic space"/>
    <property type="evidence" value="ECO:0007669"/>
    <property type="project" value="UniProtKB-SubCell"/>
</dbReference>
<dbReference type="Pfam" id="PF01547">
    <property type="entry name" value="SBP_bac_1"/>
    <property type="match status" value="1"/>
</dbReference>